<dbReference type="InterPro" id="IPR046953">
    <property type="entry name" value="Spore_GerAC-like_C"/>
</dbReference>
<dbReference type="Pfam" id="PF25198">
    <property type="entry name" value="Spore_GerAC_N"/>
    <property type="match status" value="1"/>
</dbReference>
<evidence type="ECO:0000256" key="6">
    <source>
        <dbReference type="ARBA" id="ARBA00023139"/>
    </source>
</evidence>
<keyword evidence="5" id="KW-0472">Membrane</keyword>
<dbReference type="Gene3D" id="6.20.190.10">
    <property type="entry name" value="Nutrient germinant receptor protein C, domain 1"/>
    <property type="match status" value="1"/>
</dbReference>
<dbReference type="PANTHER" id="PTHR35789">
    <property type="entry name" value="SPORE GERMINATION PROTEIN B3"/>
    <property type="match status" value="1"/>
</dbReference>
<dbReference type="Gene3D" id="3.30.300.210">
    <property type="entry name" value="Nutrient germinant receptor protein C, domain 3"/>
    <property type="match status" value="1"/>
</dbReference>
<evidence type="ECO:0000256" key="1">
    <source>
        <dbReference type="ARBA" id="ARBA00004635"/>
    </source>
</evidence>
<evidence type="ECO:0000259" key="8">
    <source>
        <dbReference type="Pfam" id="PF05504"/>
    </source>
</evidence>
<dbReference type="PANTHER" id="PTHR35789:SF1">
    <property type="entry name" value="SPORE GERMINATION PROTEIN B3"/>
    <property type="match status" value="1"/>
</dbReference>
<gene>
    <name evidence="10" type="ORF">CVD27_03950</name>
</gene>
<dbReference type="GO" id="GO:0009847">
    <property type="term" value="P:spore germination"/>
    <property type="evidence" value="ECO:0007669"/>
    <property type="project" value="InterPro"/>
</dbReference>
<evidence type="ECO:0000256" key="2">
    <source>
        <dbReference type="ARBA" id="ARBA00007886"/>
    </source>
</evidence>
<dbReference type="GO" id="GO:0016020">
    <property type="term" value="C:membrane"/>
    <property type="evidence" value="ECO:0007669"/>
    <property type="project" value="UniProtKB-SubCell"/>
</dbReference>
<sequence length="384" mass="42985">MKVVRLWFTCIISVVLLTGCWDRSEINDIGFVVATGVDKGSNNKILFSLQIPLPSSMGGAGSSGGGGGTSGEGPFLVAQGVGGNERQGIEDIQTKLSRRVYLGHRRVHIIGESLAKEGIEKSLNAIFTQPRSRISTFLLIAKGDAVKLLKSQPRMEQYSGEGMREMSKSGINMTARDALQDLSREGKDMVIPMIETAGTTKDDKSKKEVQMDSFAVFKNDKLSFSTTRKEASGILWLFEKMNKKSVSFPVAKNEELSVLIFENSTEPNLQMVDGKPTFLLTVRAAGVLFENEPNYRIEDPKTYRLIISKMENQIKKEILAILKHAHSQGVDVFGFGWYLFKNKHQYWEQKWQKDWRTMLPDLKVTVKVDADIHRSTNTGIIEKE</sequence>
<dbReference type="AlphaFoldDB" id="A0A2N5HSS3"/>
<evidence type="ECO:0000256" key="5">
    <source>
        <dbReference type="ARBA" id="ARBA00023136"/>
    </source>
</evidence>
<keyword evidence="3" id="KW-0309">Germination</keyword>
<dbReference type="PROSITE" id="PS51257">
    <property type="entry name" value="PROKAR_LIPOPROTEIN"/>
    <property type="match status" value="1"/>
</dbReference>
<organism evidence="10 11">
    <name type="scientific">Neobacillus cucumis</name>
    <dbReference type="NCBI Taxonomy" id="1740721"/>
    <lineage>
        <taxon>Bacteria</taxon>
        <taxon>Bacillati</taxon>
        <taxon>Bacillota</taxon>
        <taxon>Bacilli</taxon>
        <taxon>Bacillales</taxon>
        <taxon>Bacillaceae</taxon>
        <taxon>Neobacillus</taxon>
    </lineage>
</organism>
<comment type="similarity">
    <text evidence="2">Belongs to the GerABKC lipoprotein family.</text>
</comment>
<proteinExistence type="inferred from homology"/>
<evidence type="ECO:0000313" key="11">
    <source>
        <dbReference type="Proteomes" id="UP000234950"/>
    </source>
</evidence>
<protein>
    <recommendedName>
        <fullName evidence="12">Ger(X)C family spore germination protein</fullName>
    </recommendedName>
</protein>
<feature type="domain" description="Spore germination GerAC-like C-terminal" evidence="8">
    <location>
        <begin position="214"/>
        <end position="375"/>
    </location>
</feature>
<evidence type="ECO:0000259" key="9">
    <source>
        <dbReference type="Pfam" id="PF25198"/>
    </source>
</evidence>
<keyword evidence="11" id="KW-1185">Reference proteome</keyword>
<comment type="caution">
    <text evidence="10">The sequence shown here is derived from an EMBL/GenBank/DDBJ whole genome shotgun (WGS) entry which is preliminary data.</text>
</comment>
<dbReference type="OrthoDB" id="9816067at2"/>
<feature type="domain" description="Spore germination protein N-terminal" evidence="9">
    <location>
        <begin position="22"/>
        <end position="195"/>
    </location>
</feature>
<accession>A0A2N5HSS3</accession>
<dbReference type="InterPro" id="IPR038501">
    <property type="entry name" value="Spore_GerAC_C_sf"/>
</dbReference>
<dbReference type="Pfam" id="PF05504">
    <property type="entry name" value="Spore_GerAC"/>
    <property type="match status" value="1"/>
</dbReference>
<dbReference type="Proteomes" id="UP000234950">
    <property type="component" value="Unassembled WGS sequence"/>
</dbReference>
<evidence type="ECO:0000256" key="3">
    <source>
        <dbReference type="ARBA" id="ARBA00022544"/>
    </source>
</evidence>
<dbReference type="InterPro" id="IPR057336">
    <property type="entry name" value="GerAC_N"/>
</dbReference>
<dbReference type="RefSeq" id="WP_101646576.1">
    <property type="nucleotide sequence ID" value="NZ_PGVE01000017.1"/>
</dbReference>
<evidence type="ECO:0000256" key="7">
    <source>
        <dbReference type="ARBA" id="ARBA00023288"/>
    </source>
</evidence>
<evidence type="ECO:0000313" key="10">
    <source>
        <dbReference type="EMBL" id="PLS08559.1"/>
    </source>
</evidence>
<keyword evidence="6" id="KW-0564">Palmitate</keyword>
<keyword evidence="4" id="KW-0732">Signal</keyword>
<reference evidence="10 11" key="1">
    <citation type="submission" date="2017-11" db="EMBL/GenBank/DDBJ databases">
        <title>Comparitive Functional Genomics of Dry Heat Resistant strains isolated from the Viking Spacecraft.</title>
        <authorList>
            <person name="Seuylemezian A."/>
            <person name="Cooper K."/>
            <person name="Vaishampayan P."/>
        </authorList>
    </citation>
    <scope>NUCLEOTIDE SEQUENCE [LARGE SCALE GENOMIC DNA]</scope>
    <source>
        <strain evidence="10 11">V32-6</strain>
    </source>
</reference>
<dbReference type="InterPro" id="IPR008844">
    <property type="entry name" value="Spore_GerAC-like"/>
</dbReference>
<evidence type="ECO:0008006" key="12">
    <source>
        <dbReference type="Google" id="ProtNLM"/>
    </source>
</evidence>
<name>A0A2N5HSS3_9BACI</name>
<comment type="subcellular location">
    <subcellularLocation>
        <location evidence="1">Membrane</location>
        <topology evidence="1">Lipid-anchor</topology>
    </subcellularLocation>
</comment>
<evidence type="ECO:0000256" key="4">
    <source>
        <dbReference type="ARBA" id="ARBA00022729"/>
    </source>
</evidence>
<dbReference type="NCBIfam" id="TIGR02887">
    <property type="entry name" value="spore_ger_x_C"/>
    <property type="match status" value="1"/>
</dbReference>
<keyword evidence="7" id="KW-0449">Lipoprotein</keyword>
<dbReference type="EMBL" id="PGVE01000017">
    <property type="protein sequence ID" value="PLS08559.1"/>
    <property type="molecule type" value="Genomic_DNA"/>
</dbReference>